<dbReference type="FunFam" id="3.40.50.2000:FF:000072">
    <property type="entry name" value="Glycosyl transferase"/>
    <property type="match status" value="1"/>
</dbReference>
<dbReference type="InterPro" id="IPR006326">
    <property type="entry name" value="UDPGT_MGT-like"/>
</dbReference>
<evidence type="ECO:0000313" key="5">
    <source>
        <dbReference type="Proteomes" id="UP000244201"/>
    </source>
</evidence>
<evidence type="ECO:0000256" key="2">
    <source>
        <dbReference type="ARBA" id="ARBA00022679"/>
    </source>
</evidence>
<dbReference type="InterPro" id="IPR035595">
    <property type="entry name" value="UDP_glycos_trans_CS"/>
</dbReference>
<reference evidence="4 5" key="1">
    <citation type="submission" date="2018-01" db="EMBL/GenBank/DDBJ databases">
        <title>Complete genome sequence of Streptomyces lunaelactis MM109T, a Ferroverdin A producer isolated from cave moonmilk deposits.</title>
        <authorList>
            <person name="Naome A."/>
            <person name="Martinet L."/>
            <person name="Maciejewska M."/>
            <person name="Anderssen S."/>
            <person name="Adam D."/>
            <person name="Tenconi E."/>
            <person name="Deflandre B."/>
            <person name="Arguelles-Arias A."/>
            <person name="Calusinska M."/>
            <person name="Copieters W."/>
            <person name="Karim L."/>
            <person name="Hanikenne M."/>
            <person name="Baurain D."/>
            <person name="van Wezel G."/>
            <person name="Smargiasso N."/>
            <person name="de Pauw E."/>
            <person name="Delfosse P."/>
            <person name="Rigali S."/>
        </authorList>
    </citation>
    <scope>NUCLEOTIDE SEQUENCE [LARGE SCALE GENOMIC DNA]</scope>
    <source>
        <strain evidence="4 5">MM109</strain>
    </source>
</reference>
<dbReference type="InterPro" id="IPR050426">
    <property type="entry name" value="Glycosyltransferase_28"/>
</dbReference>
<dbReference type="Gene3D" id="3.40.50.2000">
    <property type="entry name" value="Glycogen Phosphorylase B"/>
    <property type="match status" value="2"/>
</dbReference>
<protein>
    <submittedName>
        <fullName evidence="4">Glycosyl transferase</fullName>
    </submittedName>
</protein>
<dbReference type="OrthoDB" id="6620093at2"/>
<dbReference type="AlphaFoldDB" id="A0A2R4T1V3"/>
<dbReference type="NCBIfam" id="TIGR01426">
    <property type="entry name" value="MGT"/>
    <property type="match status" value="1"/>
</dbReference>
<dbReference type="GO" id="GO:0008194">
    <property type="term" value="F:UDP-glycosyltransferase activity"/>
    <property type="evidence" value="ECO:0007669"/>
    <property type="project" value="InterPro"/>
</dbReference>
<dbReference type="SUPFAM" id="SSF53756">
    <property type="entry name" value="UDP-Glycosyltransferase/glycogen phosphorylase"/>
    <property type="match status" value="1"/>
</dbReference>
<dbReference type="PANTHER" id="PTHR48050:SF13">
    <property type="entry name" value="STEROL 3-BETA-GLUCOSYLTRANSFERASE UGT80A2"/>
    <property type="match status" value="1"/>
</dbReference>
<dbReference type="RefSeq" id="WP_108148761.1">
    <property type="nucleotide sequence ID" value="NZ_CP026304.1"/>
</dbReference>
<evidence type="ECO:0000313" key="4">
    <source>
        <dbReference type="EMBL" id="AVZ73084.1"/>
    </source>
</evidence>
<organism evidence="4 5">
    <name type="scientific">Streptomyces lunaelactis</name>
    <dbReference type="NCBI Taxonomy" id="1535768"/>
    <lineage>
        <taxon>Bacteria</taxon>
        <taxon>Bacillati</taxon>
        <taxon>Actinomycetota</taxon>
        <taxon>Actinomycetes</taxon>
        <taxon>Kitasatosporales</taxon>
        <taxon>Streptomycetaceae</taxon>
        <taxon>Streptomyces</taxon>
    </lineage>
</organism>
<dbReference type="GO" id="GO:0016758">
    <property type="term" value="F:hexosyltransferase activity"/>
    <property type="evidence" value="ECO:0007669"/>
    <property type="project" value="InterPro"/>
</dbReference>
<dbReference type="KEGG" id="slk:SLUN_13705"/>
<gene>
    <name evidence="4" type="ORF">SLUN_13705</name>
</gene>
<dbReference type="Pfam" id="PF06722">
    <property type="entry name" value="EryCIII-like_C"/>
    <property type="match status" value="1"/>
</dbReference>
<dbReference type="InterPro" id="IPR010610">
    <property type="entry name" value="EryCIII-like_C"/>
</dbReference>
<dbReference type="Proteomes" id="UP000244201">
    <property type="component" value="Chromosome"/>
</dbReference>
<dbReference type="CDD" id="cd03784">
    <property type="entry name" value="GT1_Gtf-like"/>
    <property type="match status" value="1"/>
</dbReference>
<name>A0A2R4T1V3_9ACTN</name>
<feature type="domain" description="Erythromycin biosynthesis protein CIII-like C-terminal" evidence="3">
    <location>
        <begin position="252"/>
        <end position="363"/>
    </location>
</feature>
<keyword evidence="5" id="KW-1185">Reference proteome</keyword>
<dbReference type="EMBL" id="CP026304">
    <property type="protein sequence ID" value="AVZ73084.1"/>
    <property type="molecule type" value="Genomic_DNA"/>
</dbReference>
<accession>A0A2R4T1V3</accession>
<keyword evidence="2 4" id="KW-0808">Transferase</keyword>
<comment type="similarity">
    <text evidence="1">Belongs to the UDP-glycosyltransferase family.</text>
</comment>
<proteinExistence type="inferred from homology"/>
<dbReference type="PROSITE" id="PS00375">
    <property type="entry name" value="UDPGT"/>
    <property type="match status" value="1"/>
</dbReference>
<dbReference type="GeneID" id="55656320"/>
<sequence>MNSSHIAMFSVGTHGHVQPNIEVIRELVDRGHRVTYSIPEAFAELVASTGAEPRIYTSSLPPRDEPGAWGTDMLDHLRQFLADSGRVLPQLLRAYEHDRPDLILYDPVAYAARVLADRWQVPDVQLSPTAVGWDGDVDVEESAADRWLAVNQLGLGRQRGARRPRRCIALISKSLQPHPDLVDSSVYDFTGPCRGRSTRHGDWQRPADAERVVLISLGTIYTHAPEFYRECLAAFGDLPGWHVVLQVGKSLDTDALGPIPENVELCEWFPQLRVLEQTDAFITHAGASSAHDGLACGVPMVAVPQAADQFTNARMLERLGVARRLTKEEATAQTLRKTVLELLDDPSTAEQCALARREMAAEGGTRRAADLIEAELPGR</sequence>
<dbReference type="GO" id="GO:0017000">
    <property type="term" value="P:antibiotic biosynthetic process"/>
    <property type="evidence" value="ECO:0007669"/>
    <property type="project" value="UniProtKB-ARBA"/>
</dbReference>
<evidence type="ECO:0000256" key="1">
    <source>
        <dbReference type="ARBA" id="ARBA00009995"/>
    </source>
</evidence>
<dbReference type="InterPro" id="IPR002213">
    <property type="entry name" value="UDP_glucos_trans"/>
</dbReference>
<evidence type="ECO:0000259" key="3">
    <source>
        <dbReference type="Pfam" id="PF06722"/>
    </source>
</evidence>
<dbReference type="PANTHER" id="PTHR48050">
    <property type="entry name" value="STEROL 3-BETA-GLUCOSYLTRANSFERASE"/>
    <property type="match status" value="1"/>
</dbReference>